<dbReference type="HOGENOM" id="CLU_153213_0_0_9"/>
<dbReference type="InterPro" id="IPR016176">
    <property type="entry name" value="Cbl-dep_enz_cat"/>
</dbReference>
<dbReference type="STRING" id="373903.Hore_21080"/>
<reference evidence="2 3" key="1">
    <citation type="journal article" date="2009" name="PLoS ONE">
        <title>Genome analysis of the anaerobic thermohalophilic bacterium Halothermothrix orenii.</title>
        <authorList>
            <person name="Mavromatis K."/>
            <person name="Ivanova N."/>
            <person name="Anderson I."/>
            <person name="Lykidis A."/>
            <person name="Hooper S.D."/>
            <person name="Sun H."/>
            <person name="Kunin V."/>
            <person name="Lapidus A."/>
            <person name="Hugenholtz P."/>
            <person name="Patel B."/>
            <person name="Kyrpides N.C."/>
        </authorList>
    </citation>
    <scope>NUCLEOTIDE SEQUENCE [LARGE SCALE GENOMIC DNA]</scope>
    <source>
        <strain evidence="3">H 168 / OCM 544 / DSM 9562</strain>
    </source>
</reference>
<dbReference type="InterPro" id="IPR015130">
    <property type="entry name" value="Lys-AminoMut_A"/>
</dbReference>
<dbReference type="eggNOG" id="ENOG5032S0N">
    <property type="taxonomic scope" value="Bacteria"/>
</dbReference>
<evidence type="ECO:0000313" key="2">
    <source>
        <dbReference type="EMBL" id="ACL70853.1"/>
    </source>
</evidence>
<dbReference type="Proteomes" id="UP000000719">
    <property type="component" value="Chromosome"/>
</dbReference>
<dbReference type="RefSeq" id="WP_015923822.1">
    <property type="nucleotide sequence ID" value="NC_011899.1"/>
</dbReference>
<dbReference type="SUPFAM" id="SSF51703">
    <property type="entry name" value="Cobalamin (vitamin B12)-dependent enzymes"/>
    <property type="match status" value="1"/>
</dbReference>
<keyword evidence="3" id="KW-1185">Reference proteome</keyword>
<feature type="domain" description="D-Lysine 5,6-aminomutase alpha subunit" evidence="1">
    <location>
        <begin position="4"/>
        <end position="110"/>
    </location>
</feature>
<accession>B8D001</accession>
<dbReference type="GO" id="GO:0031419">
    <property type="term" value="F:cobalamin binding"/>
    <property type="evidence" value="ECO:0007669"/>
    <property type="project" value="InterPro"/>
</dbReference>
<protein>
    <recommendedName>
        <fullName evidence="1">D-Lysine 5,6-aminomutase alpha subunit domain-containing protein</fullName>
    </recommendedName>
</protein>
<name>B8D001_HALOH</name>
<dbReference type="KEGG" id="hor:Hore_21080"/>
<evidence type="ECO:0000313" key="3">
    <source>
        <dbReference type="Proteomes" id="UP000000719"/>
    </source>
</evidence>
<dbReference type="EMBL" id="CP001098">
    <property type="protein sequence ID" value="ACL70853.1"/>
    <property type="molecule type" value="Genomic_DNA"/>
</dbReference>
<gene>
    <name evidence="2" type="ordered locus">Hore_21080</name>
</gene>
<sequence length="125" mass="14037">MGIKREDDFEQRRKHLKELSDKELNERFWQLTEKIVDPLLELARTHTSESIERSVLLRMGFNSLEAKAIVNKVVEAGLLGKGAGHVVLKLSQKEGIPVKEAGVSISQGKRSVEELRGLFEGGDRT</sequence>
<dbReference type="Pfam" id="PF16552">
    <property type="entry name" value="OAM_alpha"/>
    <property type="match status" value="1"/>
</dbReference>
<dbReference type="Gene3D" id="1.10.8.1000">
    <property type="entry name" value="Ornithine 4,5 aminomutase S component, alpha subunit-like"/>
    <property type="match status" value="1"/>
</dbReference>
<evidence type="ECO:0000259" key="1">
    <source>
        <dbReference type="Pfam" id="PF16552"/>
    </source>
</evidence>
<organism evidence="2 3">
    <name type="scientific">Halothermothrix orenii (strain H 168 / OCM 544 / DSM 9562)</name>
    <dbReference type="NCBI Taxonomy" id="373903"/>
    <lineage>
        <taxon>Bacteria</taxon>
        <taxon>Bacillati</taxon>
        <taxon>Bacillota</taxon>
        <taxon>Clostridia</taxon>
        <taxon>Halanaerobiales</taxon>
        <taxon>Halothermotrichaceae</taxon>
        <taxon>Halothermothrix</taxon>
    </lineage>
</organism>
<proteinExistence type="predicted"/>
<dbReference type="Gene3D" id="6.10.250.2220">
    <property type="match status" value="1"/>
</dbReference>
<dbReference type="GO" id="GO:0003824">
    <property type="term" value="F:catalytic activity"/>
    <property type="evidence" value="ECO:0007669"/>
    <property type="project" value="InterPro"/>
</dbReference>
<dbReference type="AlphaFoldDB" id="B8D001"/>